<dbReference type="Proteomes" id="UP000320421">
    <property type="component" value="Chromosome"/>
</dbReference>
<accession>A0A517PTC3</accession>
<dbReference type="AlphaFoldDB" id="A0A517PTC3"/>
<reference evidence="1 2" key="1">
    <citation type="submission" date="2019-02" db="EMBL/GenBank/DDBJ databases">
        <title>Deep-cultivation of Planctomycetes and their phenomic and genomic characterization uncovers novel biology.</title>
        <authorList>
            <person name="Wiegand S."/>
            <person name="Jogler M."/>
            <person name="Boedeker C."/>
            <person name="Pinto D."/>
            <person name="Vollmers J."/>
            <person name="Rivas-Marin E."/>
            <person name="Kohn T."/>
            <person name="Peeters S.H."/>
            <person name="Heuer A."/>
            <person name="Rast P."/>
            <person name="Oberbeckmann S."/>
            <person name="Bunk B."/>
            <person name="Jeske O."/>
            <person name="Meyerdierks A."/>
            <person name="Storesund J.E."/>
            <person name="Kallscheuer N."/>
            <person name="Luecker S."/>
            <person name="Lage O.M."/>
            <person name="Pohl T."/>
            <person name="Merkel B.J."/>
            <person name="Hornburger P."/>
            <person name="Mueller R.-W."/>
            <person name="Bruemmer F."/>
            <person name="Labrenz M."/>
            <person name="Spormann A.M."/>
            <person name="Op den Camp H."/>
            <person name="Overmann J."/>
            <person name="Amann R."/>
            <person name="Jetten M.S.M."/>
            <person name="Mascher T."/>
            <person name="Medema M.H."/>
            <person name="Devos D.P."/>
            <person name="Kaster A.-K."/>
            <person name="Ovreas L."/>
            <person name="Rohde M."/>
            <person name="Galperin M.Y."/>
            <person name="Jogler C."/>
        </authorList>
    </citation>
    <scope>NUCLEOTIDE SEQUENCE [LARGE SCALE GENOMIC DNA]</scope>
    <source>
        <strain evidence="1 2">HG66A1</strain>
    </source>
</reference>
<evidence type="ECO:0000313" key="2">
    <source>
        <dbReference type="Proteomes" id="UP000320421"/>
    </source>
</evidence>
<organism evidence="1 2">
    <name type="scientific">Gimesia chilikensis</name>
    <dbReference type="NCBI Taxonomy" id="2605989"/>
    <lineage>
        <taxon>Bacteria</taxon>
        <taxon>Pseudomonadati</taxon>
        <taxon>Planctomycetota</taxon>
        <taxon>Planctomycetia</taxon>
        <taxon>Planctomycetales</taxon>
        <taxon>Planctomycetaceae</taxon>
        <taxon>Gimesia</taxon>
    </lineage>
</organism>
<sequence length="406" mass="47288">MNSQNRKHYAARRVDELIAQSAAMRTAHRKKFWRLIRVIRSQTRLLSAEQHGGFLAPVNAQTVIAACKRMARRSFAWNRHPEDWEVPAGSPLVQLRSLVHHLFDQYPVPDFLTAAWWNENEAAWELDLYLHLAQGRSVRQFPNPLFQSLTKKMGALYLHSPADLSPFAALNWARIRALGGDERLARILISRTLLCYPLQDQPFWDSVFRFLIQNQPISADEIVEIVHFVNQQRFEPAEKVWGKGAGPFPVQPDFSLKGRSLMSLRRHMVHWKSDLIEKGVMPPPEVDPLDFPWQRSEIGEFQCELEGQIWSIEEVLTPRQLQIESKIMKHCVETYLNECVRRQTTIWSMKVKAGQRRRRQLTIEVLPGKKEIFEARGKNNNEPSETVRKVLNNWAHQEHLTFNETV</sequence>
<dbReference type="EMBL" id="CP036266">
    <property type="protein sequence ID" value="QDT22620.1"/>
    <property type="molecule type" value="Genomic_DNA"/>
</dbReference>
<protein>
    <recommendedName>
        <fullName evidence="3">PcfJ-like protein</fullName>
    </recommendedName>
</protein>
<evidence type="ECO:0000313" key="1">
    <source>
        <dbReference type="EMBL" id="QDT22620.1"/>
    </source>
</evidence>
<evidence type="ECO:0008006" key="3">
    <source>
        <dbReference type="Google" id="ProtNLM"/>
    </source>
</evidence>
<dbReference type="OrthoDB" id="214484at2"/>
<keyword evidence="2" id="KW-1185">Reference proteome</keyword>
<dbReference type="RefSeq" id="WP_145188781.1">
    <property type="nucleotide sequence ID" value="NZ_CP036266.1"/>
</dbReference>
<name>A0A517PTC3_9PLAN</name>
<gene>
    <name evidence="1" type="ORF">HG66A1_44280</name>
</gene>
<proteinExistence type="predicted"/>